<keyword evidence="3" id="KW-1185">Reference proteome</keyword>
<comment type="caution">
    <text evidence="2">The sequence shown here is derived from an EMBL/GenBank/DDBJ whole genome shotgun (WGS) entry which is preliminary data.</text>
</comment>
<gene>
    <name evidence="2" type="ORF">RIF29_03579</name>
</gene>
<name>A0AAN9J0B5_CROPI</name>
<proteinExistence type="predicted"/>
<feature type="transmembrane region" description="Helical" evidence="1">
    <location>
        <begin position="12"/>
        <end position="31"/>
    </location>
</feature>
<dbReference type="AlphaFoldDB" id="A0AAN9J0B5"/>
<evidence type="ECO:0000313" key="3">
    <source>
        <dbReference type="Proteomes" id="UP001372338"/>
    </source>
</evidence>
<sequence length="79" mass="9597">MRDVVLLLYHVYLNFLRSMCILRTVCASSFWFCYINFLIFIFAYSFFIHLFIFRFFSRYLLVKFSSSLSLVHVEANLNE</sequence>
<protein>
    <submittedName>
        <fullName evidence="2">Uncharacterized protein</fullName>
    </submittedName>
</protein>
<keyword evidence="1" id="KW-0472">Membrane</keyword>
<keyword evidence="1" id="KW-1133">Transmembrane helix</keyword>
<dbReference type="Proteomes" id="UP001372338">
    <property type="component" value="Unassembled WGS sequence"/>
</dbReference>
<reference evidence="2 3" key="1">
    <citation type="submission" date="2024-01" db="EMBL/GenBank/DDBJ databases">
        <title>The genomes of 5 underutilized Papilionoideae crops provide insights into root nodulation and disease resistanc.</title>
        <authorList>
            <person name="Yuan L."/>
        </authorList>
    </citation>
    <scope>NUCLEOTIDE SEQUENCE [LARGE SCALE GENOMIC DNA]</scope>
    <source>
        <strain evidence="2">ZHUSHIDOU_FW_LH</strain>
        <tissue evidence="2">Leaf</tissue>
    </source>
</reference>
<evidence type="ECO:0000256" key="1">
    <source>
        <dbReference type="SAM" id="Phobius"/>
    </source>
</evidence>
<keyword evidence="1" id="KW-0812">Transmembrane</keyword>
<organism evidence="2 3">
    <name type="scientific">Crotalaria pallida</name>
    <name type="common">Smooth rattlebox</name>
    <name type="synonym">Crotalaria striata</name>
    <dbReference type="NCBI Taxonomy" id="3830"/>
    <lineage>
        <taxon>Eukaryota</taxon>
        <taxon>Viridiplantae</taxon>
        <taxon>Streptophyta</taxon>
        <taxon>Embryophyta</taxon>
        <taxon>Tracheophyta</taxon>
        <taxon>Spermatophyta</taxon>
        <taxon>Magnoliopsida</taxon>
        <taxon>eudicotyledons</taxon>
        <taxon>Gunneridae</taxon>
        <taxon>Pentapetalae</taxon>
        <taxon>rosids</taxon>
        <taxon>fabids</taxon>
        <taxon>Fabales</taxon>
        <taxon>Fabaceae</taxon>
        <taxon>Papilionoideae</taxon>
        <taxon>50 kb inversion clade</taxon>
        <taxon>genistoids sensu lato</taxon>
        <taxon>core genistoids</taxon>
        <taxon>Crotalarieae</taxon>
        <taxon>Crotalaria</taxon>
    </lineage>
</organism>
<feature type="transmembrane region" description="Helical" evidence="1">
    <location>
        <begin position="37"/>
        <end position="56"/>
    </location>
</feature>
<dbReference type="EMBL" id="JAYWIO010000001">
    <property type="protein sequence ID" value="KAK7289717.1"/>
    <property type="molecule type" value="Genomic_DNA"/>
</dbReference>
<accession>A0AAN9J0B5</accession>
<evidence type="ECO:0000313" key="2">
    <source>
        <dbReference type="EMBL" id="KAK7289717.1"/>
    </source>
</evidence>